<accession>A0A1Y1ITZ5</accession>
<organism evidence="2 3">
    <name type="scientific">Klebsormidium nitens</name>
    <name type="common">Green alga</name>
    <name type="synonym">Ulothrix nitens</name>
    <dbReference type="NCBI Taxonomy" id="105231"/>
    <lineage>
        <taxon>Eukaryota</taxon>
        <taxon>Viridiplantae</taxon>
        <taxon>Streptophyta</taxon>
        <taxon>Klebsormidiophyceae</taxon>
        <taxon>Klebsormidiales</taxon>
        <taxon>Klebsormidiaceae</taxon>
        <taxon>Klebsormidium</taxon>
    </lineage>
</organism>
<evidence type="ECO:0000313" key="3">
    <source>
        <dbReference type="Proteomes" id="UP000054558"/>
    </source>
</evidence>
<feature type="coiled-coil region" evidence="1">
    <location>
        <begin position="4"/>
        <end position="31"/>
    </location>
</feature>
<dbReference type="InterPro" id="IPR027417">
    <property type="entry name" value="P-loop_NTPase"/>
</dbReference>
<dbReference type="Gene3D" id="3.40.50.300">
    <property type="entry name" value="P-loop containing nucleotide triphosphate hydrolases"/>
    <property type="match status" value="1"/>
</dbReference>
<keyword evidence="3" id="KW-1185">Reference proteome</keyword>
<evidence type="ECO:0000313" key="2">
    <source>
        <dbReference type="EMBL" id="GAQ93562.1"/>
    </source>
</evidence>
<evidence type="ECO:0000256" key="1">
    <source>
        <dbReference type="SAM" id="Coils"/>
    </source>
</evidence>
<name>A0A1Y1ITZ5_KLENI</name>
<dbReference type="AlphaFoldDB" id="A0A1Y1ITZ5"/>
<sequence length="278" mass="30937">MSSIEGVELKIKQVEAEITEVKDEIKVVKAQADGAALRLALEQRLASLQQSWNLLLEEKARLQPAAFQPPPKRACRRMKVFSLQDGIDREGFFRGSEEAPQVIEMIKKGQYPLIADVRKAGKTTLKQEIVDLLDGKIVDTIRGKSEVRVAAVTLGWGLEMHGQESETAFWKYVIDDVVHKSQGLLVRHPDTTDSSAGFASLFQWIRATGPLIALCVDEASELAKASVMNRASLMHCFRDLREAATRRQHRLLSVAFFGTFTVLRIVDELNEGRPGPSG</sequence>
<protein>
    <submittedName>
        <fullName evidence="2">Uncharacterized protein</fullName>
    </submittedName>
</protein>
<reference evidence="2 3" key="1">
    <citation type="journal article" date="2014" name="Nat. Commun.">
        <title>Klebsormidium flaccidum genome reveals primary factors for plant terrestrial adaptation.</title>
        <authorList>
            <person name="Hori K."/>
            <person name="Maruyama F."/>
            <person name="Fujisawa T."/>
            <person name="Togashi T."/>
            <person name="Yamamoto N."/>
            <person name="Seo M."/>
            <person name="Sato S."/>
            <person name="Yamada T."/>
            <person name="Mori H."/>
            <person name="Tajima N."/>
            <person name="Moriyama T."/>
            <person name="Ikeuchi M."/>
            <person name="Watanabe M."/>
            <person name="Wada H."/>
            <person name="Kobayashi K."/>
            <person name="Saito M."/>
            <person name="Masuda T."/>
            <person name="Sasaki-Sekimoto Y."/>
            <person name="Mashiguchi K."/>
            <person name="Awai K."/>
            <person name="Shimojima M."/>
            <person name="Masuda S."/>
            <person name="Iwai M."/>
            <person name="Nobusawa T."/>
            <person name="Narise T."/>
            <person name="Kondo S."/>
            <person name="Saito H."/>
            <person name="Sato R."/>
            <person name="Murakawa M."/>
            <person name="Ihara Y."/>
            <person name="Oshima-Yamada Y."/>
            <person name="Ohtaka K."/>
            <person name="Satoh M."/>
            <person name="Sonobe K."/>
            <person name="Ishii M."/>
            <person name="Ohtani R."/>
            <person name="Kanamori-Sato M."/>
            <person name="Honoki R."/>
            <person name="Miyazaki D."/>
            <person name="Mochizuki H."/>
            <person name="Umetsu J."/>
            <person name="Higashi K."/>
            <person name="Shibata D."/>
            <person name="Kamiya Y."/>
            <person name="Sato N."/>
            <person name="Nakamura Y."/>
            <person name="Tabata S."/>
            <person name="Ida S."/>
            <person name="Kurokawa K."/>
            <person name="Ohta H."/>
        </authorList>
    </citation>
    <scope>NUCLEOTIDE SEQUENCE [LARGE SCALE GENOMIC DNA]</scope>
    <source>
        <strain evidence="2 3">NIES-2285</strain>
    </source>
</reference>
<dbReference type="EMBL" id="DF238599">
    <property type="protein sequence ID" value="GAQ93562.1"/>
    <property type="molecule type" value="Genomic_DNA"/>
</dbReference>
<dbReference type="Proteomes" id="UP000054558">
    <property type="component" value="Unassembled WGS sequence"/>
</dbReference>
<keyword evidence="1" id="KW-0175">Coiled coil</keyword>
<gene>
    <name evidence="2" type="ORF">KFL_016500010</name>
</gene>
<proteinExistence type="predicted"/>